<evidence type="ECO:0000313" key="2">
    <source>
        <dbReference type="EMBL" id="OAV94203.1"/>
    </source>
</evidence>
<dbReference type="EnsemblFungi" id="PTTG_27064-t43_1">
    <property type="protein sequence ID" value="PTTG_27064-t43_1-p1"/>
    <property type="gene ID" value="PTTG_27064"/>
</dbReference>
<reference evidence="2" key="1">
    <citation type="submission" date="2009-11" db="EMBL/GenBank/DDBJ databases">
        <authorList>
            <consortium name="The Broad Institute Genome Sequencing Platform"/>
            <person name="Ward D."/>
            <person name="Feldgarden M."/>
            <person name="Earl A."/>
            <person name="Young S.K."/>
            <person name="Zeng Q."/>
            <person name="Koehrsen M."/>
            <person name="Alvarado L."/>
            <person name="Berlin A."/>
            <person name="Bochicchio J."/>
            <person name="Borenstein D."/>
            <person name="Chapman S.B."/>
            <person name="Chen Z."/>
            <person name="Engels R."/>
            <person name="Freedman E."/>
            <person name="Gellesch M."/>
            <person name="Goldberg J."/>
            <person name="Griggs A."/>
            <person name="Gujja S."/>
            <person name="Heilman E."/>
            <person name="Heiman D."/>
            <person name="Hepburn T."/>
            <person name="Howarth C."/>
            <person name="Jen D."/>
            <person name="Larson L."/>
            <person name="Lewis B."/>
            <person name="Mehta T."/>
            <person name="Park D."/>
            <person name="Pearson M."/>
            <person name="Roberts A."/>
            <person name="Saif S."/>
            <person name="Shea T."/>
            <person name="Shenoy N."/>
            <person name="Sisk P."/>
            <person name="Stolte C."/>
            <person name="Sykes S."/>
            <person name="Thomson T."/>
            <person name="Walk T."/>
            <person name="White J."/>
            <person name="Yandava C."/>
            <person name="Izard J."/>
            <person name="Baranova O.V."/>
            <person name="Blanton J.M."/>
            <person name="Tanner A.C."/>
            <person name="Dewhirst F.E."/>
            <person name="Haas B."/>
            <person name="Nusbaum C."/>
            <person name="Birren B."/>
        </authorList>
    </citation>
    <scope>NUCLEOTIDE SEQUENCE [LARGE SCALE GENOMIC DNA]</scope>
    <source>
        <strain evidence="2">1-1 BBBD Race 1</strain>
    </source>
</reference>
<evidence type="ECO:0000313" key="4">
    <source>
        <dbReference type="Proteomes" id="UP000005240"/>
    </source>
</evidence>
<sequence>MRVFTLALPFFAAVCDLTIAQTRQVKCGPFHPKCFCVRVYGNQLTGPSLILSDTPCAQLRGHLFHACKKPAHPSDEGFGALCCDVDLDVSNNPEFVDQHCKMVPSQIQ</sequence>
<reference evidence="3 4" key="3">
    <citation type="journal article" date="2017" name="G3 (Bethesda)">
        <title>Comparative analysis highlights variable genome content of wheat rusts and divergence of the mating loci.</title>
        <authorList>
            <person name="Cuomo C.A."/>
            <person name="Bakkeren G."/>
            <person name="Khalil H.B."/>
            <person name="Panwar V."/>
            <person name="Joly D."/>
            <person name="Linning R."/>
            <person name="Sakthikumar S."/>
            <person name="Song X."/>
            <person name="Adiconis X."/>
            <person name="Fan L."/>
            <person name="Goldberg J.M."/>
            <person name="Levin J.Z."/>
            <person name="Young S."/>
            <person name="Zeng Q."/>
            <person name="Anikster Y."/>
            <person name="Bruce M."/>
            <person name="Wang M."/>
            <person name="Yin C."/>
            <person name="McCallum B."/>
            <person name="Szabo L.J."/>
            <person name="Hulbert S."/>
            <person name="Chen X."/>
            <person name="Fellers J.P."/>
        </authorList>
    </citation>
    <scope>NUCLEOTIDE SEQUENCE</scope>
    <source>
        <strain evidence="3">isolate 1-1 / race 1 (BBBD)</strain>
        <strain evidence="4">Isolate 1-1 / race 1 (BBBD)</strain>
    </source>
</reference>
<evidence type="ECO:0000313" key="3">
    <source>
        <dbReference type="EnsemblFungi" id="PTTG_27064-t43_1-p1"/>
    </source>
</evidence>
<keyword evidence="1" id="KW-0732">Signal</keyword>
<keyword evidence="4" id="KW-1185">Reference proteome</keyword>
<organism evidence="2">
    <name type="scientific">Puccinia triticina (isolate 1-1 / race 1 (BBBD))</name>
    <name type="common">Brown leaf rust fungus</name>
    <dbReference type="NCBI Taxonomy" id="630390"/>
    <lineage>
        <taxon>Eukaryota</taxon>
        <taxon>Fungi</taxon>
        <taxon>Dikarya</taxon>
        <taxon>Basidiomycota</taxon>
        <taxon>Pucciniomycotina</taxon>
        <taxon>Pucciniomycetes</taxon>
        <taxon>Pucciniales</taxon>
        <taxon>Pucciniaceae</taxon>
        <taxon>Puccinia</taxon>
    </lineage>
</organism>
<feature type="signal peptide" evidence="1">
    <location>
        <begin position="1"/>
        <end position="20"/>
    </location>
</feature>
<protein>
    <recommendedName>
        <fullName evidence="5">Extracellular membrane protein CFEM domain-containing protein</fullName>
    </recommendedName>
</protein>
<reference evidence="2" key="2">
    <citation type="submission" date="2016-05" db="EMBL/GenBank/DDBJ databases">
        <title>Comparative analysis highlights variable genome content of wheat rusts and divergence of the mating loci.</title>
        <authorList>
            <person name="Cuomo C.A."/>
            <person name="Bakkeren G."/>
            <person name="Szabo L."/>
            <person name="Khalil H."/>
            <person name="Joly D."/>
            <person name="Goldberg J."/>
            <person name="Young S."/>
            <person name="Zeng Q."/>
            <person name="Fellers J."/>
        </authorList>
    </citation>
    <scope>NUCLEOTIDE SEQUENCE [LARGE SCALE GENOMIC DNA]</scope>
    <source>
        <strain evidence="2">1-1 BBBD Race 1</strain>
    </source>
</reference>
<accession>A0A180GQG6</accession>
<dbReference type="VEuPathDB" id="FungiDB:PTTG_27064"/>
<evidence type="ECO:0008006" key="5">
    <source>
        <dbReference type="Google" id="ProtNLM"/>
    </source>
</evidence>
<dbReference type="AlphaFoldDB" id="A0A180GQG6"/>
<gene>
    <name evidence="2" type="ORF">PTTG_27064</name>
</gene>
<dbReference type="EMBL" id="ADAS02000042">
    <property type="protein sequence ID" value="OAV94203.1"/>
    <property type="molecule type" value="Genomic_DNA"/>
</dbReference>
<reference evidence="3" key="4">
    <citation type="submission" date="2025-05" db="UniProtKB">
        <authorList>
            <consortium name="EnsemblFungi"/>
        </authorList>
    </citation>
    <scope>IDENTIFICATION</scope>
    <source>
        <strain evidence="3">isolate 1-1 / race 1 (BBBD)</strain>
    </source>
</reference>
<feature type="chain" id="PRO_5008110164" description="Extracellular membrane protein CFEM domain-containing protein" evidence="1">
    <location>
        <begin position="21"/>
        <end position="108"/>
    </location>
</feature>
<proteinExistence type="predicted"/>
<evidence type="ECO:0000256" key="1">
    <source>
        <dbReference type="SAM" id="SignalP"/>
    </source>
</evidence>
<name>A0A180GQG6_PUCT1</name>
<dbReference type="Proteomes" id="UP000005240">
    <property type="component" value="Unassembled WGS sequence"/>
</dbReference>